<evidence type="ECO:0000313" key="3">
    <source>
        <dbReference type="Proteomes" id="UP000694383"/>
    </source>
</evidence>
<dbReference type="AlphaFoldDB" id="A0A8C7YF75"/>
<dbReference type="InterPro" id="IPR027986">
    <property type="entry name" value="TCAIM"/>
</dbReference>
<feature type="domain" description="DUF4461" evidence="1">
    <location>
        <begin position="86"/>
        <end position="271"/>
    </location>
</feature>
<accession>A0A8C7YF75</accession>
<dbReference type="PANTHER" id="PTHR31596:SF1">
    <property type="entry name" value="T-CELL ACTIVATION INHIBITOR, MITOCHONDRIAL"/>
    <property type="match status" value="1"/>
</dbReference>
<reference evidence="2" key="2">
    <citation type="submission" date="2025-09" db="UniProtKB">
        <authorList>
            <consortium name="Ensembl"/>
        </authorList>
    </citation>
    <scope>IDENTIFICATION</scope>
</reference>
<dbReference type="GO" id="GO:0005739">
    <property type="term" value="C:mitochondrion"/>
    <property type="evidence" value="ECO:0007669"/>
    <property type="project" value="TreeGrafter"/>
</dbReference>
<keyword evidence="3" id="KW-1185">Reference proteome</keyword>
<proteinExistence type="predicted"/>
<organism evidence="2 3">
    <name type="scientific">Oryzias sinensis</name>
    <name type="common">Chinese medaka</name>
    <dbReference type="NCBI Taxonomy" id="183150"/>
    <lineage>
        <taxon>Eukaryota</taxon>
        <taxon>Metazoa</taxon>
        <taxon>Chordata</taxon>
        <taxon>Craniata</taxon>
        <taxon>Vertebrata</taxon>
        <taxon>Euteleostomi</taxon>
        <taxon>Actinopterygii</taxon>
        <taxon>Neopterygii</taxon>
        <taxon>Teleostei</taxon>
        <taxon>Neoteleostei</taxon>
        <taxon>Acanthomorphata</taxon>
        <taxon>Ovalentaria</taxon>
        <taxon>Atherinomorphae</taxon>
        <taxon>Beloniformes</taxon>
        <taxon>Adrianichthyidae</taxon>
        <taxon>Oryziinae</taxon>
        <taxon>Oryzias</taxon>
    </lineage>
</organism>
<evidence type="ECO:0000259" key="1">
    <source>
        <dbReference type="Pfam" id="PF14688"/>
    </source>
</evidence>
<dbReference type="InterPro" id="IPR027989">
    <property type="entry name" value="DUF4461"/>
</dbReference>
<sequence length="272" mass="31234">SYIFAVHSRALCIGDGGVFLYWQQFPFHCCITFCLQCMEYTFFKNCVTDLTCWTSGNVLHLRLCKDPLMPRKVLCSFGNLLFDLSCRWQRSWGVAHRYSQLQSLTRLAHQNPDALIHLQGYTIVFADQSGMNSSGHVLLGTMDVHHQWIKVFVQLPSLRGLQHQTDCLKERISFLLGGAQVVHMERLGPVRPIAEHYRVLSTFHKKLLSQRLHLHPRSLHGLTMVLENDRSTPSLHQAGHFIIPSTCDPTHLQLFLQSHAPEARRLTLQTNR</sequence>
<name>A0A8C7YF75_9TELE</name>
<dbReference type="PANTHER" id="PTHR31596">
    <property type="entry name" value="T-CELL ACTIVATION INHIBITOR, MITOCHONDRIAL"/>
    <property type="match status" value="1"/>
</dbReference>
<evidence type="ECO:0000313" key="2">
    <source>
        <dbReference type="Ensembl" id="ENSOSIP00000026412.1"/>
    </source>
</evidence>
<dbReference type="Ensembl" id="ENSOSIT00000027850.1">
    <property type="protein sequence ID" value="ENSOSIP00000026412.1"/>
    <property type="gene ID" value="ENSOSIG00000013703.1"/>
</dbReference>
<reference evidence="2" key="1">
    <citation type="submission" date="2025-08" db="UniProtKB">
        <authorList>
            <consortium name="Ensembl"/>
        </authorList>
    </citation>
    <scope>IDENTIFICATION</scope>
</reference>
<protein>
    <submittedName>
        <fullName evidence="2">T cell activation inhibitor, mitochondrial</fullName>
    </submittedName>
</protein>
<dbReference type="GeneTree" id="ENSGT00390000012832"/>
<dbReference type="Proteomes" id="UP000694383">
    <property type="component" value="Unplaced"/>
</dbReference>
<dbReference type="Pfam" id="PF14688">
    <property type="entry name" value="DUF4461"/>
    <property type="match status" value="1"/>
</dbReference>